<evidence type="ECO:0000313" key="1">
    <source>
        <dbReference type="EMBL" id="MBX60959.1"/>
    </source>
</evidence>
<reference evidence="1" key="1">
    <citation type="submission" date="2018-02" db="EMBL/GenBank/DDBJ databases">
        <title>Rhizophora mucronata_Transcriptome.</title>
        <authorList>
            <person name="Meera S.P."/>
            <person name="Sreeshan A."/>
            <person name="Augustine A."/>
        </authorList>
    </citation>
    <scope>NUCLEOTIDE SEQUENCE</scope>
    <source>
        <tissue evidence="1">Leaf</tissue>
    </source>
</reference>
<organism evidence="1">
    <name type="scientific">Rhizophora mucronata</name>
    <name type="common">Asiatic mangrove</name>
    <dbReference type="NCBI Taxonomy" id="61149"/>
    <lineage>
        <taxon>Eukaryota</taxon>
        <taxon>Viridiplantae</taxon>
        <taxon>Streptophyta</taxon>
        <taxon>Embryophyta</taxon>
        <taxon>Tracheophyta</taxon>
        <taxon>Spermatophyta</taxon>
        <taxon>Magnoliopsida</taxon>
        <taxon>eudicotyledons</taxon>
        <taxon>Gunneridae</taxon>
        <taxon>Pentapetalae</taxon>
        <taxon>rosids</taxon>
        <taxon>fabids</taxon>
        <taxon>Malpighiales</taxon>
        <taxon>Rhizophoraceae</taxon>
        <taxon>Rhizophora</taxon>
    </lineage>
</organism>
<dbReference type="AlphaFoldDB" id="A0A2P2Q219"/>
<protein>
    <submittedName>
        <fullName evidence="1">Uncharacterized protein</fullName>
    </submittedName>
</protein>
<dbReference type="EMBL" id="GGEC01080475">
    <property type="protein sequence ID" value="MBX60959.1"/>
    <property type="molecule type" value="Transcribed_RNA"/>
</dbReference>
<name>A0A2P2Q219_RHIMU</name>
<sequence length="28" mass="3260">MLWCPEFQEVVRLAMKVERAAATPKIIE</sequence>
<accession>A0A2P2Q219</accession>
<proteinExistence type="predicted"/>